<keyword evidence="3" id="KW-1185">Reference proteome</keyword>
<reference evidence="2 3" key="1">
    <citation type="submission" date="2017-12" db="EMBL/GenBank/DDBJ databases">
        <title>Sequencing, de novo assembly and annotation of complete genome of a new Thraustochytrid species, strain FCC1311.</title>
        <authorList>
            <person name="Sedici K."/>
            <person name="Godart F."/>
            <person name="Aiese Cigliano R."/>
            <person name="Sanseverino W."/>
            <person name="Barakat M."/>
            <person name="Ortet P."/>
            <person name="Marechal E."/>
            <person name="Cagnac O."/>
            <person name="Amato A."/>
        </authorList>
    </citation>
    <scope>NUCLEOTIDE SEQUENCE [LARGE SCALE GENOMIC DNA]</scope>
</reference>
<evidence type="ECO:0000256" key="1">
    <source>
        <dbReference type="SAM" id="MobiDB-lite"/>
    </source>
</evidence>
<dbReference type="EMBL" id="BEYU01000010">
    <property type="protein sequence ID" value="GBG25031.1"/>
    <property type="molecule type" value="Genomic_DNA"/>
</dbReference>
<name>A0A2R5GAC8_9STRA</name>
<dbReference type="InParanoid" id="A0A2R5GAC8"/>
<feature type="region of interest" description="Disordered" evidence="1">
    <location>
        <begin position="229"/>
        <end position="267"/>
    </location>
</feature>
<dbReference type="AlphaFoldDB" id="A0A2R5GAC8"/>
<evidence type="ECO:0000313" key="3">
    <source>
        <dbReference type="Proteomes" id="UP000241890"/>
    </source>
</evidence>
<feature type="region of interest" description="Disordered" evidence="1">
    <location>
        <begin position="1255"/>
        <end position="1274"/>
    </location>
</feature>
<sequence>MAAALDALRWVAHWPLDQVQVLRQRFKSWYNPGLQCVELSDMPKRDFVALLARAPGRPPLVPVAIAQQMADTFADNDDTYGINDDDAEVSVLEALCGLAMLCKGSPQEKLYFIFDLFDEHEYGELVEDQVLALCTIAARAASRLGNLVPQASERDVARWVDDLFSKICASSPEQRYARLSRSDFAQWIQSSHILQQPLLLPECVYTFERLTAHLNTSIDNLPRLTAIETKSTIPPSPSPSTTTNQHQDVQDADNEDEDDDLDDEECRRSNPVWIIQGPWVEIRDGNTHTLVAKTSSPNSRLTMSISMLDLPFASELPNLVGYLPRTSSNCVYTRKLRTDANACIAIPMPAHLLPHGARACVTLDSASAHRRQTSFTPGNPSCVLISASSAVSPDLGHETLRPLSMCDVLVKTRPLDSNASLKLSLPRGKIIAMYKQDQVFCKVPLANQSGMVILACPAKGPAHLLSTELRRELTREPCLSSPKLYFVIDCDAPLLGRRGEHGDRDARRINEELLFALAEWQQAEPVSRPIYIVVTNAQPAEAGWGTITQRVQQEAPSKPPATLTQVVLASDYDWTQVAAEPVLETTSLKEAFDYVPNDALSQSLSSLAYFRTDEDHHQALLPSPTFGPALTRLTPSSVDLIIEMDRPCMATITVVGLDNDYAHGHVYDSRLARLQANRPEVITCHGLVPGFRFRIDVAVGHNYHLASCELLAPIDGHASLLELVAINGASSEIGAADALLACGAALPAGAPVLHLGGWIPWEELVTLRTSEQTRAAVRFWLSSRPALASLMQNTCTWVAAPPYKNLHPACAKTLQEYFAPFAPSFMPSENGRPESSTPFYLVTAQDASNVGAALDEVLLQAPAGAAGAIVVALGSAMDKDQREDAAEALVRFAQHAARREITADTITLLHPAPKQAAAWTATVTDHCSHIHFREMCIPPSCLDEHVAMEIDDFGSLPQVYFGFEHRFASESDFRYVRGAPGWGVVDSGALESIPASENVDTVQIAQDLRDVRDRMHQQKAARHSVSQELRTLETNLNDESAVLAEHIQRLKDKRLKLFDERLIEIRELEARKKAYGQVTTLCLDAVESLKQYFQELPQVKAKVPVKQAAEVVREHSLSCDTTQLILRIAKLCQEAHTVLVEGANVLRPTGEIRLKKDGAYDFSEDLTKAAFTRISKLFVRKTEQLEKDDLISQAKFRKLLTRLHDLRGPALVQVGERVDALRTARADRVQSLEDLAQALEAGRVQEEDLLQRLKALQSPNTNQEPHQGAIELTP</sequence>
<dbReference type="Proteomes" id="UP000241890">
    <property type="component" value="Unassembled WGS sequence"/>
</dbReference>
<dbReference type="Gene3D" id="1.10.238.10">
    <property type="entry name" value="EF-hand"/>
    <property type="match status" value="1"/>
</dbReference>
<dbReference type="InterPro" id="IPR011992">
    <property type="entry name" value="EF-hand-dom_pair"/>
</dbReference>
<feature type="compositionally biased region" description="Acidic residues" evidence="1">
    <location>
        <begin position="250"/>
        <end position="264"/>
    </location>
</feature>
<evidence type="ECO:0000313" key="2">
    <source>
        <dbReference type="EMBL" id="GBG25031.1"/>
    </source>
</evidence>
<accession>A0A2R5GAC8</accession>
<gene>
    <name evidence="2" type="ORF">FCC1311_012482</name>
</gene>
<organism evidence="2 3">
    <name type="scientific">Hondaea fermentalgiana</name>
    <dbReference type="NCBI Taxonomy" id="2315210"/>
    <lineage>
        <taxon>Eukaryota</taxon>
        <taxon>Sar</taxon>
        <taxon>Stramenopiles</taxon>
        <taxon>Bigyra</taxon>
        <taxon>Labyrinthulomycetes</taxon>
        <taxon>Thraustochytrida</taxon>
        <taxon>Thraustochytriidae</taxon>
        <taxon>Hondaea</taxon>
    </lineage>
</organism>
<protein>
    <submittedName>
        <fullName evidence="2">Uncharacterized protein</fullName>
    </submittedName>
</protein>
<dbReference type="SUPFAM" id="SSF47473">
    <property type="entry name" value="EF-hand"/>
    <property type="match status" value="1"/>
</dbReference>
<comment type="caution">
    <text evidence="2">The sequence shown here is derived from an EMBL/GenBank/DDBJ whole genome shotgun (WGS) entry which is preliminary data.</text>
</comment>
<proteinExistence type="predicted"/>